<evidence type="ECO:0000256" key="8">
    <source>
        <dbReference type="ARBA" id="ARBA00023136"/>
    </source>
</evidence>
<reference evidence="14 15" key="1">
    <citation type="submission" date="2019-06" db="EMBL/GenBank/DDBJ databases">
        <authorList>
            <person name="Li M."/>
        </authorList>
    </citation>
    <scope>NUCLEOTIDE SEQUENCE [LARGE SCALE GENOMIC DNA]</scope>
    <source>
        <strain evidence="14 15">BGMRC2036</strain>
    </source>
</reference>
<feature type="transmembrane region" description="Helical" evidence="12">
    <location>
        <begin position="261"/>
        <end position="281"/>
    </location>
</feature>
<feature type="transmembrane region" description="Helical" evidence="12">
    <location>
        <begin position="180"/>
        <end position="200"/>
    </location>
</feature>
<keyword evidence="8 12" id="KW-0472">Membrane</keyword>
<dbReference type="PROSITE" id="PS50253">
    <property type="entry name" value="COX3"/>
    <property type="match status" value="1"/>
</dbReference>
<dbReference type="InterPro" id="IPR035973">
    <property type="entry name" value="Cyt_c_oxidase_su3-like_sf"/>
</dbReference>
<evidence type="ECO:0000256" key="7">
    <source>
        <dbReference type="ARBA" id="ARBA00022989"/>
    </source>
</evidence>
<evidence type="ECO:0000259" key="13">
    <source>
        <dbReference type="PROSITE" id="PS50253"/>
    </source>
</evidence>
<dbReference type="GO" id="GO:0019646">
    <property type="term" value="P:aerobic electron transport chain"/>
    <property type="evidence" value="ECO:0007669"/>
    <property type="project" value="InterPro"/>
</dbReference>
<dbReference type="InterPro" id="IPR024791">
    <property type="entry name" value="Cyt_c/ubiquinol_Oxase_su3"/>
</dbReference>
<evidence type="ECO:0000256" key="3">
    <source>
        <dbReference type="ARBA" id="ARBA00012949"/>
    </source>
</evidence>
<accession>A0A506UF03</accession>
<evidence type="ECO:0000256" key="10">
    <source>
        <dbReference type="ARBA" id="ARBA00031625"/>
    </source>
</evidence>
<keyword evidence="6" id="KW-1278">Translocase</keyword>
<comment type="similarity">
    <text evidence="2 11">Belongs to the cytochrome c oxidase subunit 3 family.</text>
</comment>
<evidence type="ECO:0000256" key="2">
    <source>
        <dbReference type="ARBA" id="ARBA00010581"/>
    </source>
</evidence>
<comment type="subcellular location">
    <subcellularLocation>
        <location evidence="11">Cell membrane</location>
        <topology evidence="11">Multi-pass membrane protein</topology>
    </subcellularLocation>
    <subcellularLocation>
        <location evidence="1">Membrane</location>
        <topology evidence="1">Multi-pass membrane protein</topology>
    </subcellularLocation>
</comment>
<feature type="domain" description="Heme-copper oxidase subunit III family profile" evidence="13">
    <location>
        <begin position="5"/>
        <end position="282"/>
    </location>
</feature>
<dbReference type="GO" id="GO:0004129">
    <property type="term" value="F:cytochrome-c oxidase activity"/>
    <property type="evidence" value="ECO:0007669"/>
    <property type="project" value="UniProtKB-EC"/>
</dbReference>
<feature type="transmembrane region" description="Helical" evidence="12">
    <location>
        <begin position="20"/>
        <end position="39"/>
    </location>
</feature>
<dbReference type="PANTHER" id="PTHR11403">
    <property type="entry name" value="CYTOCHROME C OXIDASE SUBUNIT III"/>
    <property type="match status" value="1"/>
</dbReference>
<dbReference type="Proteomes" id="UP000318801">
    <property type="component" value="Unassembled WGS sequence"/>
</dbReference>
<dbReference type="InterPro" id="IPR000298">
    <property type="entry name" value="Cyt_c_oxidase-like_su3"/>
</dbReference>
<comment type="caution">
    <text evidence="14">The sequence shown here is derived from an EMBL/GenBank/DDBJ whole genome shotgun (WGS) entry which is preliminary data.</text>
</comment>
<dbReference type="SUPFAM" id="SSF81452">
    <property type="entry name" value="Cytochrome c oxidase subunit III-like"/>
    <property type="match status" value="1"/>
</dbReference>
<dbReference type="Gene3D" id="1.10.287.70">
    <property type="match status" value="1"/>
</dbReference>
<protein>
    <recommendedName>
        <fullName evidence="4">Cytochrome c oxidase subunit 3</fullName>
        <ecNumber evidence="3">7.1.1.9</ecNumber>
    </recommendedName>
    <alternativeName>
        <fullName evidence="9">Cytochrome aa3 subunit 3</fullName>
    </alternativeName>
    <alternativeName>
        <fullName evidence="10">Cytochrome c oxidase polypeptide III</fullName>
    </alternativeName>
</protein>
<keyword evidence="5 11" id="KW-0812">Transmembrane</keyword>
<keyword evidence="15" id="KW-1185">Reference proteome</keyword>
<dbReference type="EMBL" id="VHLG01000003">
    <property type="protein sequence ID" value="TPW31495.1"/>
    <property type="molecule type" value="Genomic_DNA"/>
</dbReference>
<dbReference type="FunFam" id="1.20.120.80:FF:000002">
    <property type="entry name" value="Cytochrome c oxidase subunit 3"/>
    <property type="match status" value="1"/>
</dbReference>
<evidence type="ECO:0000256" key="9">
    <source>
        <dbReference type="ARBA" id="ARBA00031400"/>
    </source>
</evidence>
<dbReference type="Gene3D" id="1.20.120.80">
    <property type="entry name" value="Cytochrome c oxidase, subunit III, four-helix bundle"/>
    <property type="match status" value="1"/>
</dbReference>
<feature type="transmembrane region" description="Helical" evidence="12">
    <location>
        <begin position="51"/>
        <end position="72"/>
    </location>
</feature>
<organism evidence="14 15">
    <name type="scientific">Martelella alba</name>
    <dbReference type="NCBI Taxonomy" id="2590451"/>
    <lineage>
        <taxon>Bacteria</taxon>
        <taxon>Pseudomonadati</taxon>
        <taxon>Pseudomonadota</taxon>
        <taxon>Alphaproteobacteria</taxon>
        <taxon>Hyphomicrobiales</taxon>
        <taxon>Aurantimonadaceae</taxon>
        <taxon>Martelella</taxon>
    </lineage>
</organism>
<evidence type="ECO:0000256" key="6">
    <source>
        <dbReference type="ARBA" id="ARBA00022967"/>
    </source>
</evidence>
<dbReference type="OrthoDB" id="9810850at2"/>
<dbReference type="AlphaFoldDB" id="A0A506UF03"/>
<dbReference type="GO" id="GO:0005886">
    <property type="term" value="C:plasma membrane"/>
    <property type="evidence" value="ECO:0007669"/>
    <property type="project" value="UniProtKB-SubCell"/>
</dbReference>
<evidence type="ECO:0000256" key="5">
    <source>
        <dbReference type="ARBA" id="ARBA00022692"/>
    </source>
</evidence>
<keyword evidence="7 12" id="KW-1133">Transmembrane helix</keyword>
<gene>
    <name evidence="14" type="ORF">FJU08_06980</name>
</gene>
<evidence type="ECO:0000256" key="11">
    <source>
        <dbReference type="RuleBase" id="RU003376"/>
    </source>
</evidence>
<evidence type="ECO:0000313" key="15">
    <source>
        <dbReference type="Proteomes" id="UP000318801"/>
    </source>
</evidence>
<dbReference type="CDD" id="cd01665">
    <property type="entry name" value="Cyt_c_Oxidase_III"/>
    <property type="match status" value="1"/>
</dbReference>
<sequence>MAEAKNHDYHIIEPSPWPLVGSIGVFLTAFGGVCFMRYLSGSSFKLLGLELAQPWILLMGIVVVGYVMHGWWSDTIREGQEGHHTPVVSLHLRYGMIMFIASEVMFFVAWFWAFFDASLFTGEAIQAARVEATGGTWPPAGIAVIDPWHFPLYNTIVLLLSGTTVTWAHGALLKGDRKGLIQGLTLTILLGVLFTCVQAFEYFEAPFAFKNSIYGATFFMATGFHGAHVIIGTIFLFVCLMRSLNGAFTPEKHFGLEAAAWYWHFVDVVWLFLFFAIYIWGGWGATLAETGH</sequence>
<dbReference type="RefSeq" id="WP_141148265.1">
    <property type="nucleotide sequence ID" value="NZ_VHLG01000003.1"/>
</dbReference>
<dbReference type="Pfam" id="PF00510">
    <property type="entry name" value="COX3"/>
    <property type="match status" value="1"/>
</dbReference>
<dbReference type="PANTHER" id="PTHR11403:SF7">
    <property type="entry name" value="CYTOCHROME C OXIDASE SUBUNIT 3"/>
    <property type="match status" value="1"/>
</dbReference>
<evidence type="ECO:0000313" key="14">
    <source>
        <dbReference type="EMBL" id="TPW31495.1"/>
    </source>
</evidence>
<evidence type="ECO:0000256" key="1">
    <source>
        <dbReference type="ARBA" id="ARBA00004141"/>
    </source>
</evidence>
<proteinExistence type="inferred from homology"/>
<feature type="transmembrane region" description="Helical" evidence="12">
    <location>
        <begin position="92"/>
        <end position="115"/>
    </location>
</feature>
<name>A0A506UF03_9HYPH</name>
<evidence type="ECO:0000256" key="4">
    <source>
        <dbReference type="ARBA" id="ARBA00015944"/>
    </source>
</evidence>
<dbReference type="InterPro" id="IPR033945">
    <property type="entry name" value="Cyt_c_oxase_su3_dom"/>
</dbReference>
<dbReference type="EC" id="7.1.1.9" evidence="3"/>
<evidence type="ECO:0000256" key="12">
    <source>
        <dbReference type="SAM" id="Phobius"/>
    </source>
</evidence>
<dbReference type="InterPro" id="IPR013833">
    <property type="entry name" value="Cyt_c_oxidase_su3_a-hlx"/>
</dbReference>
<feature type="transmembrane region" description="Helical" evidence="12">
    <location>
        <begin position="212"/>
        <end position="240"/>
    </location>
</feature>